<evidence type="ECO:0000313" key="7">
    <source>
        <dbReference type="Proteomes" id="UP001604335"/>
    </source>
</evidence>
<dbReference type="EMBL" id="JAZAQF010000050">
    <property type="protein sequence ID" value="MFG3817710.1"/>
    <property type="molecule type" value="Genomic_DNA"/>
</dbReference>
<reference evidence="1" key="2">
    <citation type="submission" date="2024-01" db="EMBL/GenBank/DDBJ databases">
        <authorList>
            <person name="Simonazzi M."/>
            <person name="Shishido T.K."/>
            <person name="Delbaje E."/>
            <person name="Wahlsten M."/>
            <person name="Fewer D.P."/>
            <person name="Sivonen K."/>
            <person name="Pezzolesi L."/>
            <person name="Pistocchi R."/>
        </authorList>
    </citation>
    <scope>NUCLEOTIDE SEQUENCE</scope>
    <source>
        <strain evidence="1">LRLZ20PSL1</strain>
    </source>
</reference>
<keyword evidence="7" id="KW-1185">Reference proteome</keyword>
<comment type="caution">
    <text evidence="1">The sequence shown here is derived from an EMBL/GenBank/DDBJ whole genome shotgun (WGS) entry which is preliminary data.</text>
</comment>
<dbReference type="EMBL" id="JAZAQF010000018">
    <property type="protein sequence ID" value="MFG3816684.1"/>
    <property type="molecule type" value="Genomic_DNA"/>
</dbReference>
<sequence>RFRIFSGRYRNRRRRFGLRLHLLAGLLNYQATHPI</sequence>
<reference evidence="1 7" key="1">
    <citation type="journal article" date="2024" name="Algal Res.">
        <title>Biochemical, toxicological and genomic investigation of a high-biomass producing Limnothrix strain isolated from Italian shallow drinking water reservoir.</title>
        <authorList>
            <person name="Simonazzi M."/>
            <person name="Shishido T.K."/>
            <person name="Delbaje E."/>
            <person name="Wahlsten M."/>
            <person name="Fewer D.P."/>
            <person name="Sivonen K."/>
            <person name="Pezzolesi L."/>
            <person name="Pistocchi R."/>
        </authorList>
    </citation>
    <scope>NUCLEOTIDE SEQUENCE</scope>
    <source>
        <strain evidence="1 7">LRLZ20PSL1</strain>
    </source>
</reference>
<evidence type="ECO:0000313" key="3">
    <source>
        <dbReference type="EMBL" id="MFG3817115.1"/>
    </source>
</evidence>
<proteinExistence type="predicted"/>
<dbReference type="EMBL" id="JAZAQF010000035">
    <property type="protein sequence ID" value="MFG3817367.1"/>
    <property type="molecule type" value="Genomic_DNA"/>
</dbReference>
<dbReference type="EMBL" id="JAZAQF010000028">
    <property type="protein sequence ID" value="MFG3817115.1"/>
    <property type="molecule type" value="Genomic_DNA"/>
</dbReference>
<feature type="non-terminal residue" evidence="1">
    <location>
        <position position="1"/>
    </location>
</feature>
<evidence type="ECO:0000313" key="1">
    <source>
        <dbReference type="EMBL" id="MFG3816684.1"/>
    </source>
</evidence>
<evidence type="ECO:0000313" key="5">
    <source>
        <dbReference type="EMBL" id="MFG3817710.1"/>
    </source>
</evidence>
<evidence type="ECO:0000313" key="2">
    <source>
        <dbReference type="EMBL" id="MFG3816901.1"/>
    </source>
</evidence>
<dbReference type="EMBL" id="JAZAQF010000023">
    <property type="protein sequence ID" value="MFG3816901.1"/>
    <property type="molecule type" value="Genomic_DNA"/>
</dbReference>
<name>A0ABW7C987_9CYAN</name>
<evidence type="ECO:0000313" key="4">
    <source>
        <dbReference type="EMBL" id="MFG3817367.1"/>
    </source>
</evidence>
<accession>A0ABW7C987</accession>
<evidence type="ECO:0000313" key="6">
    <source>
        <dbReference type="EMBL" id="MFG3817888.1"/>
    </source>
</evidence>
<protein>
    <submittedName>
        <fullName evidence="1">IS5/IS1182 family transposase</fullName>
    </submittedName>
</protein>
<organism evidence="1 7">
    <name type="scientific">Limnothrix redekei LRLZ20PSL1</name>
    <dbReference type="NCBI Taxonomy" id="3112953"/>
    <lineage>
        <taxon>Bacteria</taxon>
        <taxon>Bacillati</taxon>
        <taxon>Cyanobacteriota</taxon>
        <taxon>Cyanophyceae</taxon>
        <taxon>Pseudanabaenales</taxon>
        <taxon>Pseudanabaenaceae</taxon>
        <taxon>Limnothrix</taxon>
    </lineage>
</organism>
<dbReference type="Proteomes" id="UP001604335">
    <property type="component" value="Unassembled WGS sequence"/>
</dbReference>
<dbReference type="EMBL" id="JAZAQF010000059">
    <property type="protein sequence ID" value="MFG3817888.1"/>
    <property type="molecule type" value="Genomic_DNA"/>
</dbReference>
<gene>
    <name evidence="1" type="ORF">VPK24_03465</name>
    <name evidence="2" type="ORF">VPK24_04560</name>
    <name evidence="3" type="ORF">VPK24_05660</name>
    <name evidence="4" type="ORF">VPK24_06925</name>
    <name evidence="5" type="ORF">VPK24_08680</name>
    <name evidence="6" type="ORF">VPK24_09600</name>
</gene>